<dbReference type="AlphaFoldDB" id="J4C8U2"/>
<evidence type="ECO:0000313" key="3">
    <source>
        <dbReference type="Proteomes" id="UP000003786"/>
    </source>
</evidence>
<gene>
    <name evidence="2" type="ORF">TOT_030000645</name>
</gene>
<dbReference type="KEGG" id="tot:TOT_030000645"/>
<sequence>MSENINTTDTRSNGICQAIIVFLTLCYFLTNCHIDSASALFASAFQIPLHNTGIYFTKLYSLRCLLMATGTLFEYITYTLVDTFSKSPNNRIYINLVNLCFQLVTRVVFAWLTHCSSQLAYHAYIVLAIEGYICGSLTSLAAIVPGYSVVVTLGYNLCRVFISFVQFILDLLWYGRPLVMIKIQCWLSVVLTALAVGSWAYFINSFCNTPNAHRKKGDIVQNPSSPGSESPTNVQVATFCETFMKCLSPFLMFPAGSIFKDFLFPGVLPYALLQRDRCHIINKVVTLLYGIGSVTLFVLEKAGVFDKWNSFYDGFWFTTMPVTVITIYTFMAIHTRIPSAMRIRNSKPIVMIMTLILIVYYSFLYALSYAGVPKVVHTSFNGTNKIGNKSVITCNVICTMLYRFFFSKIAVGYNHTRVNLGYHLPKFRPIHRMSKSNVAWYFIRNTFRRAGNDTIEDFRMNIKDYL</sequence>
<dbReference type="STRING" id="869250.J4C8U2"/>
<feature type="transmembrane region" description="Helical" evidence="1">
    <location>
        <begin position="153"/>
        <end position="173"/>
    </location>
</feature>
<keyword evidence="3" id="KW-1185">Reference proteome</keyword>
<dbReference type="Proteomes" id="UP000003786">
    <property type="component" value="Chromosome 3"/>
</dbReference>
<feature type="transmembrane region" description="Helical" evidence="1">
    <location>
        <begin position="12"/>
        <end position="30"/>
    </location>
</feature>
<keyword evidence="1" id="KW-1133">Transmembrane helix</keyword>
<feature type="transmembrane region" description="Helical" evidence="1">
    <location>
        <begin position="185"/>
        <end position="203"/>
    </location>
</feature>
<evidence type="ECO:0000313" key="2">
    <source>
        <dbReference type="EMBL" id="BAM41383.1"/>
    </source>
</evidence>
<name>J4C8U2_THEOR</name>
<feature type="transmembrane region" description="Helical" evidence="1">
    <location>
        <begin position="124"/>
        <end position="147"/>
    </location>
</feature>
<dbReference type="GeneID" id="20715808"/>
<keyword evidence="1" id="KW-0472">Membrane</keyword>
<dbReference type="RefSeq" id="XP_009691684.1">
    <property type="nucleotide sequence ID" value="XM_009693389.1"/>
</dbReference>
<feature type="transmembrane region" description="Helical" evidence="1">
    <location>
        <begin position="390"/>
        <end position="406"/>
    </location>
</feature>
<protein>
    <submittedName>
        <fullName evidence="2">Uncharacterized protein</fullName>
    </submittedName>
</protein>
<dbReference type="VEuPathDB" id="PiroplasmaDB:TOT_030000645"/>
<proteinExistence type="predicted"/>
<feature type="transmembrane region" description="Helical" evidence="1">
    <location>
        <begin position="280"/>
        <end position="299"/>
    </location>
</feature>
<evidence type="ECO:0000256" key="1">
    <source>
        <dbReference type="SAM" id="Phobius"/>
    </source>
</evidence>
<keyword evidence="1" id="KW-0812">Transmembrane</keyword>
<accession>J4C8U2</accession>
<dbReference type="OrthoDB" id="365607at2759"/>
<feature type="transmembrane region" description="Helical" evidence="1">
    <location>
        <begin position="64"/>
        <end position="81"/>
    </location>
</feature>
<organism evidence="2 3">
    <name type="scientific">Theileria orientalis strain Shintoku</name>
    <dbReference type="NCBI Taxonomy" id="869250"/>
    <lineage>
        <taxon>Eukaryota</taxon>
        <taxon>Sar</taxon>
        <taxon>Alveolata</taxon>
        <taxon>Apicomplexa</taxon>
        <taxon>Aconoidasida</taxon>
        <taxon>Piroplasmida</taxon>
        <taxon>Theileriidae</taxon>
        <taxon>Theileria</taxon>
    </lineage>
</organism>
<feature type="transmembrane region" description="Helical" evidence="1">
    <location>
        <begin position="314"/>
        <end position="337"/>
    </location>
</feature>
<feature type="transmembrane region" description="Helical" evidence="1">
    <location>
        <begin position="93"/>
        <end position="112"/>
    </location>
</feature>
<dbReference type="EMBL" id="AP011948">
    <property type="protein sequence ID" value="BAM41383.1"/>
    <property type="molecule type" value="Genomic_DNA"/>
</dbReference>
<feature type="transmembrane region" description="Helical" evidence="1">
    <location>
        <begin position="349"/>
        <end position="370"/>
    </location>
</feature>
<reference evidence="2 3" key="1">
    <citation type="journal article" date="2012" name="MBio">
        <title>Comparative genome analysis of three eukaryotic parasites with differing abilities to transform leukocytes reveals key mediators of Theileria-induced leukocyte transformation.</title>
        <authorList>
            <person name="Hayashida K."/>
            <person name="Hara Y."/>
            <person name="Abe T."/>
            <person name="Yamasaki C."/>
            <person name="Toyoda A."/>
            <person name="Kosuge T."/>
            <person name="Suzuki Y."/>
            <person name="Sato Y."/>
            <person name="Kawashima S."/>
            <person name="Katayama T."/>
            <person name="Wakaguri H."/>
            <person name="Inoue N."/>
            <person name="Homma K."/>
            <person name="Tada-Umezaki M."/>
            <person name="Yagi Y."/>
            <person name="Fujii Y."/>
            <person name="Habara T."/>
            <person name="Kanehisa M."/>
            <person name="Watanabe H."/>
            <person name="Ito K."/>
            <person name="Gojobori T."/>
            <person name="Sugawara H."/>
            <person name="Imanishi T."/>
            <person name="Weir W."/>
            <person name="Gardner M."/>
            <person name="Pain A."/>
            <person name="Shiels B."/>
            <person name="Hattori M."/>
            <person name="Nene V."/>
            <person name="Sugimoto C."/>
        </authorList>
    </citation>
    <scope>NUCLEOTIDE SEQUENCE [LARGE SCALE GENOMIC DNA]</scope>
    <source>
        <strain evidence="2 3">Shintoku</strain>
    </source>
</reference>